<protein>
    <submittedName>
        <fullName evidence="2">Protein quaking-B</fullName>
    </submittedName>
</protein>
<feature type="domain" description="K Homology" evidence="1">
    <location>
        <begin position="646"/>
        <end position="742"/>
    </location>
</feature>
<dbReference type="InterPro" id="IPR004087">
    <property type="entry name" value="KH_dom"/>
</dbReference>
<proteinExistence type="predicted"/>
<name>A0A0V1K6Y1_TRIPS</name>
<feature type="domain" description="K Homology" evidence="1">
    <location>
        <begin position="426"/>
        <end position="485"/>
    </location>
</feature>
<dbReference type="CDD" id="cd00105">
    <property type="entry name" value="KH-I"/>
    <property type="match status" value="1"/>
</dbReference>
<sequence>MTSLSELSSAVKQTDEDSTKQFIRQLIINAEEHILLHHVNKLLAVPMFQNIIQIPTPEPSGQIKKGFAETCYSTTGWPYKLGSRIIGPRGCTVKAIQVLCGCSIRLIFLNDNLLKIQILVEADYESIVKFKIWKAFQLIYCLLRIDPSGEDMVKIIQFDDLKFYENQVEIIKNCFTTQQPYHSDINDASAVSSNDYSVVKRFSLEMLNVLERHMVPYHMNKLLELPMFRDIFSIPSPAASGRVKLGYAKRIYSALNYPFNIASRIMGPRGLTIKVIQILCGCRIQLRWKKMNVLQITVFTEKNFESTVNFKLWRAFECINRLLKIPPTGEDVIKAIQFNDWKFYKSQYELHKIRFPNQYLRHSDLDSVNVLLCKQNSATIQNVLNMFTKLEENMLLYHMKNLLSLPMLQNILYAPHPRRSGEIKEASAMKIYSARHYPFDVAGRIIGPHGLTVKAIEKTCECRIHLKYEKENTWKVTVLAENDVDSILKFKIWKSFQCIDYLLKVYPYDEDFVGAIQYADSRFWERQMEIIYNSLPAHDSHELLLNEHDVKSLPQSECCPFVASIPVQLNRVELTDSVHSAFCPYPFCHSSTNYYSSKMTSLSELSSAVKQTDEDSTKQFIRQLIINAEEHILLHHVNKLLAVPMFQNIIQIPTPEPSGQIKKGFAETCYSTTGWPYKLGSRIIGPRGCTIKAIQVLCGCSIRLIFLNDNLLKIQILVEADYESIVKFKIWKAFQLIYCLLRIDPSGEDMVKIIQFDDLKFYENQVEIIKNCFTTQQPYHSDINDASAVSSNDYSVIKFNTSSFVELYV</sequence>
<dbReference type="AlphaFoldDB" id="A0A0V1K6Y1"/>
<accession>A0A0V1K6Y1</accession>
<dbReference type="SUPFAM" id="SSF54791">
    <property type="entry name" value="Eukaryotic type KH-domain (KH-domain type I)"/>
    <property type="match status" value="4"/>
</dbReference>
<dbReference type="Pfam" id="PF00013">
    <property type="entry name" value="KH_1"/>
    <property type="match status" value="1"/>
</dbReference>
<dbReference type="InterPro" id="IPR004088">
    <property type="entry name" value="KH_dom_type_1"/>
</dbReference>
<dbReference type="Proteomes" id="UP000054826">
    <property type="component" value="Unassembled WGS sequence"/>
</dbReference>
<comment type="caution">
    <text evidence="2">The sequence shown here is derived from an EMBL/GenBank/DDBJ whole genome shotgun (WGS) entry which is preliminary data.</text>
</comment>
<reference evidence="2 3" key="1">
    <citation type="submission" date="2015-01" db="EMBL/GenBank/DDBJ databases">
        <title>Evolution of Trichinella species and genotypes.</title>
        <authorList>
            <person name="Korhonen P.K."/>
            <person name="Edoardo P."/>
            <person name="Giuseppe L.R."/>
            <person name="Gasser R.B."/>
        </authorList>
    </citation>
    <scope>NUCLEOTIDE SEQUENCE [LARGE SCALE GENOMIC DNA]</scope>
    <source>
        <strain evidence="2">ISS176</strain>
    </source>
</reference>
<dbReference type="Gene3D" id="3.30.1370.10">
    <property type="entry name" value="K Homology domain, type 1"/>
    <property type="match status" value="2"/>
</dbReference>
<dbReference type="SMART" id="SM00322">
    <property type="entry name" value="KH"/>
    <property type="match status" value="4"/>
</dbReference>
<evidence type="ECO:0000313" key="3">
    <source>
        <dbReference type="Proteomes" id="UP000054826"/>
    </source>
</evidence>
<gene>
    <name evidence="2" type="primary">qkib</name>
    <name evidence="2" type="ORF">T4C_7878</name>
</gene>
<organism evidence="2 3">
    <name type="scientific">Trichinella pseudospiralis</name>
    <name type="common">Parasitic roundworm</name>
    <dbReference type="NCBI Taxonomy" id="6337"/>
    <lineage>
        <taxon>Eukaryota</taxon>
        <taxon>Metazoa</taxon>
        <taxon>Ecdysozoa</taxon>
        <taxon>Nematoda</taxon>
        <taxon>Enoplea</taxon>
        <taxon>Dorylaimia</taxon>
        <taxon>Trichinellida</taxon>
        <taxon>Trichinellidae</taxon>
        <taxon>Trichinella</taxon>
    </lineage>
</organism>
<dbReference type="EMBL" id="JYDV01000011">
    <property type="protein sequence ID" value="KRZ43018.1"/>
    <property type="molecule type" value="Genomic_DNA"/>
</dbReference>
<evidence type="ECO:0000313" key="2">
    <source>
        <dbReference type="EMBL" id="KRZ43018.1"/>
    </source>
</evidence>
<feature type="domain" description="K Homology" evidence="1">
    <location>
        <begin position="226"/>
        <end position="320"/>
    </location>
</feature>
<evidence type="ECO:0000259" key="1">
    <source>
        <dbReference type="SMART" id="SM00322"/>
    </source>
</evidence>
<dbReference type="GO" id="GO:0003723">
    <property type="term" value="F:RNA binding"/>
    <property type="evidence" value="ECO:0007669"/>
    <property type="project" value="InterPro"/>
</dbReference>
<feature type="domain" description="K Homology" evidence="1">
    <location>
        <begin position="48"/>
        <end position="144"/>
    </location>
</feature>
<dbReference type="InterPro" id="IPR036612">
    <property type="entry name" value="KH_dom_type_1_sf"/>
</dbReference>